<name>A0A918TH98_9BACT</name>
<keyword evidence="2" id="KW-0472">Membrane</keyword>
<protein>
    <submittedName>
        <fullName evidence="3">Uncharacterized protein</fullName>
    </submittedName>
</protein>
<evidence type="ECO:0000313" key="3">
    <source>
        <dbReference type="EMBL" id="GHC47479.1"/>
    </source>
</evidence>
<organism evidence="3 4">
    <name type="scientific">Roseibacillus persicicus</name>
    <dbReference type="NCBI Taxonomy" id="454148"/>
    <lineage>
        <taxon>Bacteria</taxon>
        <taxon>Pseudomonadati</taxon>
        <taxon>Verrucomicrobiota</taxon>
        <taxon>Verrucomicrobiia</taxon>
        <taxon>Verrucomicrobiales</taxon>
        <taxon>Verrucomicrobiaceae</taxon>
        <taxon>Roseibacillus</taxon>
    </lineage>
</organism>
<reference evidence="3" key="2">
    <citation type="submission" date="2020-09" db="EMBL/GenBank/DDBJ databases">
        <authorList>
            <person name="Sun Q."/>
            <person name="Kim S."/>
        </authorList>
    </citation>
    <scope>NUCLEOTIDE SEQUENCE</scope>
    <source>
        <strain evidence="3">KCTC 12988</strain>
    </source>
</reference>
<dbReference type="Proteomes" id="UP000644507">
    <property type="component" value="Unassembled WGS sequence"/>
</dbReference>
<gene>
    <name evidence="3" type="ORF">GCM10007100_11490</name>
</gene>
<feature type="transmembrane region" description="Helical" evidence="2">
    <location>
        <begin position="6"/>
        <end position="23"/>
    </location>
</feature>
<accession>A0A918TH98</accession>
<evidence type="ECO:0000256" key="1">
    <source>
        <dbReference type="SAM" id="MobiDB-lite"/>
    </source>
</evidence>
<evidence type="ECO:0000256" key="2">
    <source>
        <dbReference type="SAM" id="Phobius"/>
    </source>
</evidence>
<dbReference type="RefSeq" id="WP_189568197.1">
    <property type="nucleotide sequence ID" value="NZ_BMXI01000004.1"/>
</dbReference>
<feature type="region of interest" description="Disordered" evidence="1">
    <location>
        <begin position="297"/>
        <end position="331"/>
    </location>
</feature>
<dbReference type="EMBL" id="BMXI01000004">
    <property type="protein sequence ID" value="GHC47479.1"/>
    <property type="molecule type" value="Genomic_DNA"/>
</dbReference>
<proteinExistence type="predicted"/>
<keyword evidence="2" id="KW-1133">Transmembrane helix</keyword>
<evidence type="ECO:0000313" key="4">
    <source>
        <dbReference type="Proteomes" id="UP000644507"/>
    </source>
</evidence>
<sequence>MIPYKAAIPILLLTPLAIWFWGIRKYDFMTPRAIPASELRPDFASPVNREIADELAPLAQSPPETETPSIPEIDPGDLMVSPGLDEYMKDAHLGAPSLLNLAQRLQYEGQLQRSVLAYERVLDSTPSGGTSQSEAEAALVALKTSLPLWNADPAAATQIKVHLGTARTPESLSGALATLSELIRVSSGNLCQAEFQIITSPEPSQPLPALPVAMWLTMPSEDPEKPSFAVVTVAPKSDEELNDRLTHGLYRLLSRRIVAIDKLTPPPPLLKGEDPENAIVNKLTRLAWKQILETPFQSLEAGPPIENAPGEEPSSDATENGEASGEEEVAQ</sequence>
<keyword evidence="4" id="KW-1185">Reference proteome</keyword>
<reference evidence="3" key="1">
    <citation type="journal article" date="2014" name="Int. J. Syst. Evol. Microbiol.">
        <title>Complete genome sequence of Corynebacterium casei LMG S-19264T (=DSM 44701T), isolated from a smear-ripened cheese.</title>
        <authorList>
            <consortium name="US DOE Joint Genome Institute (JGI-PGF)"/>
            <person name="Walter F."/>
            <person name="Albersmeier A."/>
            <person name="Kalinowski J."/>
            <person name="Ruckert C."/>
        </authorList>
    </citation>
    <scope>NUCLEOTIDE SEQUENCE</scope>
    <source>
        <strain evidence="3">KCTC 12988</strain>
    </source>
</reference>
<keyword evidence="2" id="KW-0812">Transmembrane</keyword>
<comment type="caution">
    <text evidence="3">The sequence shown here is derived from an EMBL/GenBank/DDBJ whole genome shotgun (WGS) entry which is preliminary data.</text>
</comment>
<dbReference type="AlphaFoldDB" id="A0A918TH98"/>